<dbReference type="GO" id="GO:0000160">
    <property type="term" value="P:phosphorelay signal transduction system"/>
    <property type="evidence" value="ECO:0007669"/>
    <property type="project" value="UniProtKB-KW"/>
</dbReference>
<dbReference type="EMBL" id="FLUP01000002">
    <property type="protein sequence ID" value="SBW11748.1"/>
    <property type="molecule type" value="Genomic_DNA"/>
</dbReference>
<evidence type="ECO:0000256" key="13">
    <source>
        <dbReference type="ARBA" id="ARBA00023224"/>
    </source>
</evidence>
<dbReference type="SMART" id="SM00304">
    <property type="entry name" value="HAMP"/>
    <property type="match status" value="1"/>
</dbReference>
<dbReference type="InterPro" id="IPR000700">
    <property type="entry name" value="PAS-assoc_C"/>
</dbReference>
<dbReference type="CDD" id="cd11386">
    <property type="entry name" value="MCP_signal"/>
    <property type="match status" value="1"/>
</dbReference>
<organism evidence="20">
    <name type="scientific">uncultured Desulfovibrio sp</name>
    <dbReference type="NCBI Taxonomy" id="167968"/>
    <lineage>
        <taxon>Bacteria</taxon>
        <taxon>Pseudomonadati</taxon>
        <taxon>Thermodesulfobacteriota</taxon>
        <taxon>Desulfovibrionia</taxon>
        <taxon>Desulfovibrionales</taxon>
        <taxon>Desulfovibrionaceae</taxon>
        <taxon>Desulfovibrio</taxon>
        <taxon>environmental samples</taxon>
    </lineage>
</organism>
<evidence type="ECO:0000256" key="7">
    <source>
        <dbReference type="ARBA" id="ARBA00022741"/>
    </source>
</evidence>
<keyword evidence="5" id="KW-0808">Transferase</keyword>
<dbReference type="GO" id="GO:0016301">
    <property type="term" value="F:kinase activity"/>
    <property type="evidence" value="ECO:0007669"/>
    <property type="project" value="UniProtKB-KW"/>
</dbReference>
<dbReference type="NCBIfam" id="TIGR00229">
    <property type="entry name" value="sensory_box"/>
    <property type="match status" value="1"/>
</dbReference>
<dbReference type="PRINTS" id="PR00260">
    <property type="entry name" value="CHEMTRNSDUCR"/>
</dbReference>
<dbReference type="GO" id="GO:0005524">
    <property type="term" value="F:ATP binding"/>
    <property type="evidence" value="ECO:0007669"/>
    <property type="project" value="UniProtKB-KW"/>
</dbReference>
<dbReference type="PROSITE" id="PS50885">
    <property type="entry name" value="HAMP"/>
    <property type="match status" value="1"/>
</dbReference>
<keyword evidence="11" id="KW-0902">Two-component regulatory system</keyword>
<evidence type="ECO:0000259" key="18">
    <source>
        <dbReference type="PROSITE" id="PS50113"/>
    </source>
</evidence>
<evidence type="ECO:0000256" key="1">
    <source>
        <dbReference type="ARBA" id="ARBA00004651"/>
    </source>
</evidence>
<dbReference type="InterPro" id="IPR035965">
    <property type="entry name" value="PAS-like_dom_sf"/>
</dbReference>
<dbReference type="FunFam" id="1.10.287.950:FF:000001">
    <property type="entry name" value="Methyl-accepting chemotaxis sensory transducer"/>
    <property type="match status" value="1"/>
</dbReference>
<comment type="similarity">
    <text evidence="14">Belongs to the methyl-accepting chemotaxis (MCP) protein family.</text>
</comment>
<dbReference type="InterPro" id="IPR000014">
    <property type="entry name" value="PAS"/>
</dbReference>
<dbReference type="Pfam" id="PF00015">
    <property type="entry name" value="MCPsignal"/>
    <property type="match status" value="1"/>
</dbReference>
<reference evidence="20" key="1">
    <citation type="submission" date="2016-04" db="EMBL/GenBank/DDBJ databases">
        <authorList>
            <person name="Evans L.H."/>
            <person name="Alamgir A."/>
            <person name="Owens N."/>
            <person name="Weber N.D."/>
            <person name="Virtaneva K."/>
            <person name="Barbian K."/>
            <person name="Babar A."/>
            <person name="Rosenke K."/>
        </authorList>
    </citation>
    <scope>NUCLEOTIDE SEQUENCE</scope>
    <source>
        <strain evidence="20">92-2</strain>
    </source>
</reference>
<name>A0A212KJD0_9BACT</name>
<dbReference type="GO" id="GO:0005886">
    <property type="term" value="C:plasma membrane"/>
    <property type="evidence" value="ECO:0007669"/>
    <property type="project" value="UniProtKB-SubCell"/>
</dbReference>
<evidence type="ECO:0000256" key="9">
    <source>
        <dbReference type="ARBA" id="ARBA00022840"/>
    </source>
</evidence>
<dbReference type="InterPro" id="IPR004090">
    <property type="entry name" value="Chemotax_Me-accpt_rcpt"/>
</dbReference>
<feature type="domain" description="HAMP" evidence="19">
    <location>
        <begin position="308"/>
        <end position="360"/>
    </location>
</feature>
<dbReference type="InterPro" id="IPR003660">
    <property type="entry name" value="HAMP_dom"/>
</dbReference>
<dbReference type="Pfam" id="PF00672">
    <property type="entry name" value="HAMP"/>
    <property type="match status" value="1"/>
</dbReference>
<evidence type="ECO:0000256" key="12">
    <source>
        <dbReference type="ARBA" id="ARBA00023136"/>
    </source>
</evidence>
<proteinExistence type="inferred from homology"/>
<gene>
    <name evidence="20" type="ORF">KM92DES2_20177</name>
</gene>
<dbReference type="CDD" id="cd00130">
    <property type="entry name" value="PAS"/>
    <property type="match status" value="1"/>
</dbReference>
<evidence type="ECO:0000256" key="10">
    <source>
        <dbReference type="ARBA" id="ARBA00022989"/>
    </source>
</evidence>
<comment type="subcellular location">
    <subcellularLocation>
        <location evidence="1">Cell membrane</location>
        <topology evidence="1">Multi-pass membrane protein</topology>
    </subcellularLocation>
</comment>
<evidence type="ECO:0000256" key="4">
    <source>
        <dbReference type="ARBA" id="ARBA00022553"/>
    </source>
</evidence>
<dbReference type="Gene3D" id="1.10.287.950">
    <property type="entry name" value="Methyl-accepting chemotaxis protein"/>
    <property type="match status" value="1"/>
</dbReference>
<feature type="transmembrane region" description="Helical" evidence="16">
    <location>
        <begin position="12"/>
        <end position="32"/>
    </location>
</feature>
<accession>A0A212KJD0</accession>
<sequence length="771" mass="82296">MPRLSFKSVNTVIAALISVILLIGVSIFVVYVGKSSYHIVNNTSVGGMKIINNGLIANVNDMIDANMSMIKVPAQSGQAKKAIEGNSAEMDTLIKALIKEYKGINSIFVLNSQGVAVSGASSNGENFIGNNYSERGYFKTAMQGKDAIDPNIVIAKTTKKEIFAIATPVFGDTGKPIGAVCVTMNWLEYIKSHVFNITVADHGYAFIIDANGRVIAHPKAETHMSDVSKLEFVVKALKIKNGSFDYGFQGKDKVIVFQTIERTGWLVCTSAFTDDLAKDAVEQRNILILVAIGIFVVLLGSIIFMVRRIITAPLKNIMDYSAQIAHGDFKATLAGNYSFELAELAGNFKETTAVLKNRLGFADGVLQGITFPTLVADTDVRITYVNDAMVKLVGKSGKPDDYKGMGAAEFFYGDANKRTICHKCLSEGVNAHGIEAAMTFADGQHKNLRIDASLIRDLDGNIVGAVTLVFDLTEIKKQQATIEQQRDAVAQVAQNANAIADRLSTATEELSTQVEQASRGADQQTQRVSETATAMEQMNASVLEVARNAGGASDTTINAKRKAEHGAEVVNKVVQGINQLHTQALGLKTGMASLGDQAQSIGQIMTVISDIADQTNLLALNAAIEAARAGEAGRGFAVVADEVRKLAEKTMQATREVGSAIQGIQSGTTQNIDQVNQTVDTIEQTTELAGTSGEALSEIVVLVDQAADQAHSIAAAAEEQSATSDEINRAVEQINTISVETSSAMSQSANAVTELAKQAQELKKLIAQMVS</sequence>
<dbReference type="PANTHER" id="PTHR32089">
    <property type="entry name" value="METHYL-ACCEPTING CHEMOTAXIS PROTEIN MCPB"/>
    <property type="match status" value="1"/>
</dbReference>
<dbReference type="SMART" id="SM00283">
    <property type="entry name" value="MA"/>
    <property type="match status" value="1"/>
</dbReference>
<dbReference type="SUPFAM" id="SSF58104">
    <property type="entry name" value="Methyl-accepting chemotaxis protein (MCP) signaling domain"/>
    <property type="match status" value="1"/>
</dbReference>
<feature type="domain" description="PAC" evidence="18">
    <location>
        <begin position="432"/>
        <end position="484"/>
    </location>
</feature>
<keyword evidence="13 15" id="KW-0807">Transducer</keyword>
<evidence type="ECO:0000256" key="16">
    <source>
        <dbReference type="SAM" id="Phobius"/>
    </source>
</evidence>
<keyword evidence="3" id="KW-0145">Chemotaxis</keyword>
<dbReference type="SUPFAM" id="SSF103190">
    <property type="entry name" value="Sensory domain-like"/>
    <property type="match status" value="1"/>
</dbReference>
<evidence type="ECO:0000256" key="15">
    <source>
        <dbReference type="PROSITE-ProRule" id="PRU00284"/>
    </source>
</evidence>
<dbReference type="InterPro" id="IPR004089">
    <property type="entry name" value="MCPsignal_dom"/>
</dbReference>
<keyword evidence="8" id="KW-0418">Kinase</keyword>
<feature type="transmembrane region" description="Helical" evidence="16">
    <location>
        <begin position="286"/>
        <end position="306"/>
    </location>
</feature>
<evidence type="ECO:0000256" key="11">
    <source>
        <dbReference type="ARBA" id="ARBA00023012"/>
    </source>
</evidence>
<dbReference type="CDD" id="cd12914">
    <property type="entry name" value="PDC1_DGC_like"/>
    <property type="match status" value="1"/>
</dbReference>
<evidence type="ECO:0000256" key="8">
    <source>
        <dbReference type="ARBA" id="ARBA00022777"/>
    </source>
</evidence>
<dbReference type="Gene3D" id="6.10.340.10">
    <property type="match status" value="1"/>
</dbReference>
<keyword evidence="6 16" id="KW-0812">Transmembrane</keyword>
<feature type="domain" description="Methyl-accepting transducer" evidence="17">
    <location>
        <begin position="499"/>
        <end position="735"/>
    </location>
</feature>
<evidence type="ECO:0000256" key="3">
    <source>
        <dbReference type="ARBA" id="ARBA00022500"/>
    </source>
</evidence>
<evidence type="ECO:0000256" key="2">
    <source>
        <dbReference type="ARBA" id="ARBA00022475"/>
    </source>
</evidence>
<dbReference type="GO" id="GO:0004888">
    <property type="term" value="F:transmembrane signaling receptor activity"/>
    <property type="evidence" value="ECO:0007669"/>
    <property type="project" value="InterPro"/>
</dbReference>
<keyword evidence="4" id="KW-0597">Phosphoprotein</keyword>
<keyword evidence="7" id="KW-0547">Nucleotide-binding</keyword>
<keyword evidence="9" id="KW-0067">ATP-binding</keyword>
<dbReference type="GO" id="GO:0006935">
    <property type="term" value="P:chemotaxis"/>
    <property type="evidence" value="ECO:0007669"/>
    <property type="project" value="UniProtKB-KW"/>
</dbReference>
<evidence type="ECO:0000259" key="19">
    <source>
        <dbReference type="PROSITE" id="PS50885"/>
    </source>
</evidence>
<dbReference type="PANTHER" id="PTHR32089:SF112">
    <property type="entry name" value="LYSOZYME-LIKE PROTEIN-RELATED"/>
    <property type="match status" value="1"/>
</dbReference>
<dbReference type="InterPro" id="IPR033479">
    <property type="entry name" value="dCache_1"/>
</dbReference>
<protein>
    <submittedName>
        <fullName evidence="20">Methyl-accepting chemotaxis sensory transducer with Cache sensor</fullName>
    </submittedName>
</protein>
<dbReference type="RefSeq" id="WP_215648864.1">
    <property type="nucleotide sequence ID" value="NZ_CALHHP010000049.1"/>
</dbReference>
<evidence type="ECO:0000259" key="17">
    <source>
        <dbReference type="PROSITE" id="PS50111"/>
    </source>
</evidence>
<keyword evidence="10 16" id="KW-1133">Transmembrane helix</keyword>
<dbReference type="Gene3D" id="3.30.450.20">
    <property type="entry name" value="PAS domain"/>
    <property type="match status" value="2"/>
</dbReference>
<dbReference type="PROSITE" id="PS50113">
    <property type="entry name" value="PAC"/>
    <property type="match status" value="1"/>
</dbReference>
<keyword evidence="2" id="KW-1003">Cell membrane</keyword>
<evidence type="ECO:0000256" key="14">
    <source>
        <dbReference type="ARBA" id="ARBA00029447"/>
    </source>
</evidence>
<dbReference type="Pfam" id="PF02743">
    <property type="entry name" value="dCache_1"/>
    <property type="match status" value="1"/>
</dbReference>
<dbReference type="InterPro" id="IPR029151">
    <property type="entry name" value="Sensor-like_sf"/>
</dbReference>
<dbReference type="AlphaFoldDB" id="A0A212KJD0"/>
<evidence type="ECO:0000313" key="20">
    <source>
        <dbReference type="EMBL" id="SBW11748.1"/>
    </source>
</evidence>
<dbReference type="SUPFAM" id="SSF55785">
    <property type="entry name" value="PYP-like sensor domain (PAS domain)"/>
    <property type="match status" value="1"/>
</dbReference>
<dbReference type="CDD" id="cd12912">
    <property type="entry name" value="PDC2_MCP_like"/>
    <property type="match status" value="1"/>
</dbReference>
<keyword evidence="12 16" id="KW-0472">Membrane</keyword>
<dbReference type="PROSITE" id="PS50111">
    <property type="entry name" value="CHEMOTAXIS_TRANSDUC_2"/>
    <property type="match status" value="1"/>
</dbReference>
<evidence type="ECO:0000256" key="5">
    <source>
        <dbReference type="ARBA" id="ARBA00022679"/>
    </source>
</evidence>
<evidence type="ECO:0000256" key="6">
    <source>
        <dbReference type="ARBA" id="ARBA00022692"/>
    </source>
</evidence>
<dbReference type="Pfam" id="PF13426">
    <property type="entry name" value="PAS_9"/>
    <property type="match status" value="1"/>
</dbReference>